<dbReference type="EMBL" id="CP006850">
    <property type="protein sequence ID" value="AHH15461.1"/>
    <property type="molecule type" value="Genomic_DNA"/>
</dbReference>
<gene>
    <name evidence="2" type="ORF">NONO_c06490</name>
</gene>
<dbReference type="Proteomes" id="UP000019150">
    <property type="component" value="Chromosome"/>
</dbReference>
<name>W5TDZ6_9NOCA</name>
<dbReference type="InterPro" id="IPR036086">
    <property type="entry name" value="ParB/Sulfiredoxin_sf"/>
</dbReference>
<dbReference type="KEGG" id="nno:NONO_c06490"/>
<dbReference type="AlphaFoldDB" id="W5TDZ6"/>
<proteinExistence type="predicted"/>
<evidence type="ECO:0000313" key="2">
    <source>
        <dbReference type="EMBL" id="AHH15461.1"/>
    </source>
</evidence>
<dbReference type="PATRIC" id="fig|1415166.3.peg.663"/>
<dbReference type="eggNOG" id="COG1475">
    <property type="taxonomic scope" value="Bacteria"/>
</dbReference>
<evidence type="ECO:0000256" key="1">
    <source>
        <dbReference type="SAM" id="MobiDB-lite"/>
    </source>
</evidence>
<dbReference type="SUPFAM" id="SSF110849">
    <property type="entry name" value="ParB/Sulfiredoxin"/>
    <property type="match status" value="1"/>
</dbReference>
<reference evidence="2 3" key="1">
    <citation type="journal article" date="2014" name="Appl. Environ. Microbiol.">
        <title>Insights into the Microbial Degradation of Rubber and Gutta-Percha by Analysis of the Complete Genome of Nocardia nova SH22a.</title>
        <authorList>
            <person name="Luo Q."/>
            <person name="Hiessl S."/>
            <person name="Poehlein A."/>
            <person name="Daniel R."/>
            <person name="Steinbuchel A."/>
        </authorList>
    </citation>
    <scope>NUCLEOTIDE SEQUENCE [LARGE SCALE GENOMIC DNA]</scope>
    <source>
        <strain evidence="2">SH22a</strain>
    </source>
</reference>
<accession>W5TDZ6</accession>
<feature type="region of interest" description="Disordered" evidence="1">
    <location>
        <begin position="94"/>
        <end position="114"/>
    </location>
</feature>
<protein>
    <submittedName>
        <fullName evidence="2">StrR-like regulatory protein</fullName>
    </submittedName>
</protein>
<organism evidence="2 3">
    <name type="scientific">Nocardia nova SH22a</name>
    <dbReference type="NCBI Taxonomy" id="1415166"/>
    <lineage>
        <taxon>Bacteria</taxon>
        <taxon>Bacillati</taxon>
        <taxon>Actinomycetota</taxon>
        <taxon>Actinomycetes</taxon>
        <taxon>Mycobacteriales</taxon>
        <taxon>Nocardiaceae</taxon>
        <taxon>Nocardia</taxon>
    </lineage>
</organism>
<sequence>MRIIDGMHRYLAAQRQGVTLIEVEFFDGTEEEAFVRSVELNVKQGLPLSLKDRKSAARRILQSSPSLSDRTVATSVGLSAKTVAAVRKQLEGDLGPATRVGSDGRRRPVNPEMGRSRARELLLQQPDMPLRSVAAAAGISVGTAHSVRKALREGEVVSAPEESARQPSTSLLEHDEFQSLLQKLRNDPSIRFSESGRRLILWLQDVAVHQSEIASMVDGLALHCMPTVAQLARHHAALWIAVAEKLRETQDNGNIELKSNSA</sequence>
<dbReference type="STRING" id="1415166.NONO_c06490"/>
<keyword evidence="3" id="KW-1185">Reference proteome</keyword>
<dbReference type="HOGENOM" id="CLU_053341_0_0_11"/>
<evidence type="ECO:0000313" key="3">
    <source>
        <dbReference type="Proteomes" id="UP000019150"/>
    </source>
</evidence>